<reference evidence="2 3" key="1">
    <citation type="submission" date="2018-01" db="EMBL/GenBank/DDBJ databases">
        <title>Genome Sequencing and Assembly of Anaerobacter polyendosporus strain CT4.</title>
        <authorList>
            <person name="Tachaapaikoon C."/>
            <person name="Sutheeworapong S."/>
            <person name="Jenjaroenpun P."/>
            <person name="Wongsurawat T."/>
            <person name="Nookeaw I."/>
            <person name="Cheawchanlertfa P."/>
            <person name="Kosugi A."/>
            <person name="Cheevadhanarak S."/>
            <person name="Ratanakhanokchai K."/>
        </authorList>
    </citation>
    <scope>NUCLEOTIDE SEQUENCE [LARGE SCALE GENOMIC DNA]</scope>
    <source>
        <strain evidence="2 3">CT4</strain>
    </source>
</reference>
<evidence type="ECO:0000313" key="2">
    <source>
        <dbReference type="EMBL" id="QAA33316.1"/>
    </source>
</evidence>
<sequence length="69" mass="7624">MKKTREPKNDKPVTSPSTSGSYGISTSSNITVESSDIEGDNSDSLIPDFHEDKEWSSKTTSTIYNDDHK</sequence>
<organism evidence="2 3">
    <name type="scientific">Clostridium manihotivorum</name>
    <dbReference type="NCBI Taxonomy" id="2320868"/>
    <lineage>
        <taxon>Bacteria</taxon>
        <taxon>Bacillati</taxon>
        <taxon>Bacillota</taxon>
        <taxon>Clostridia</taxon>
        <taxon>Eubacteriales</taxon>
        <taxon>Clostridiaceae</taxon>
        <taxon>Clostridium</taxon>
    </lineage>
</organism>
<evidence type="ECO:0000256" key="1">
    <source>
        <dbReference type="SAM" id="MobiDB-lite"/>
    </source>
</evidence>
<feature type="compositionally biased region" description="Polar residues" evidence="1">
    <location>
        <begin position="57"/>
        <end position="69"/>
    </location>
</feature>
<proteinExistence type="predicted"/>
<evidence type="ECO:0000313" key="3">
    <source>
        <dbReference type="Proteomes" id="UP000286268"/>
    </source>
</evidence>
<dbReference type="EMBL" id="CP025746">
    <property type="protein sequence ID" value="QAA33316.1"/>
    <property type="molecule type" value="Genomic_DNA"/>
</dbReference>
<protein>
    <submittedName>
        <fullName evidence="2">Uncharacterized protein</fullName>
    </submittedName>
</protein>
<feature type="compositionally biased region" description="Low complexity" evidence="1">
    <location>
        <begin position="14"/>
        <end position="31"/>
    </location>
</feature>
<dbReference type="KEGG" id="cmah:C1I91_17610"/>
<feature type="compositionally biased region" description="Basic and acidic residues" evidence="1">
    <location>
        <begin position="1"/>
        <end position="11"/>
    </location>
</feature>
<keyword evidence="3" id="KW-1185">Reference proteome</keyword>
<gene>
    <name evidence="2" type="ORF">C1I91_17610</name>
</gene>
<accession>A0A410DVY9</accession>
<feature type="region of interest" description="Disordered" evidence="1">
    <location>
        <begin position="1"/>
        <end position="69"/>
    </location>
</feature>
<dbReference type="AlphaFoldDB" id="A0A410DVY9"/>
<name>A0A410DVY9_9CLOT</name>
<dbReference type="RefSeq" id="WP_128214039.1">
    <property type="nucleotide sequence ID" value="NZ_CP025746.1"/>
</dbReference>
<dbReference type="Proteomes" id="UP000286268">
    <property type="component" value="Chromosome"/>
</dbReference>